<dbReference type="GO" id="GO:0004497">
    <property type="term" value="F:monooxygenase activity"/>
    <property type="evidence" value="ECO:0007669"/>
    <property type="project" value="UniProtKB-KW"/>
</dbReference>
<evidence type="ECO:0000256" key="6">
    <source>
        <dbReference type="ARBA" id="ARBA00023004"/>
    </source>
</evidence>
<keyword evidence="11" id="KW-1185">Reference proteome</keyword>
<evidence type="ECO:0000256" key="8">
    <source>
        <dbReference type="PIRSR" id="PIRSR602401-1"/>
    </source>
</evidence>
<dbReference type="Gene3D" id="1.10.630.10">
    <property type="entry name" value="Cytochrome P450"/>
    <property type="match status" value="1"/>
</dbReference>
<sequence length="474" mass="53826">MDIFGGGSIFTLEPEHVKQVLATQFDNYEKGSEFKEAMQDVLGTGVFNSDGDMWKFHRSMTRPFFSKDRISHFNLFERHADELIGLMAQRFRDGYAIDAQDAFSRFTLDSATEFLFGSCVHSLKSGLPYPENANAYSAQSNGVSDAAEEFAKAFSGAQEVLAQRARLGPYWPMWEISKNKAIEPLKIVSAFIDPILAAALEKKNSSPPKTISAEKKEDIDDEETLLDHLVKYTDDKVILKDEILNIMIAGRDTTATTLTFATYLLAMHPDAVVRLRNEILDKVGPSRCPTYEDIREMKYLRAFINETLRLFPAVPFDGRRSKKATTLAPVRPGEKPFYVPAETGVSYSVFLMHRRTDLWGPDASEFDPDRFLDERLHKYLTPNPFIFVPFNAGPRICLGQQFAYNETSFMLVRLLQTFDRFELDPTAQPPETIPPPSWKNAEGRKAIERCWPKAHLTMYAKGGLWVRMREAANP</sequence>
<evidence type="ECO:0000313" key="10">
    <source>
        <dbReference type="EMBL" id="KLO15647.1"/>
    </source>
</evidence>
<dbReference type="AlphaFoldDB" id="A0A0H2RVK7"/>
<evidence type="ECO:0000256" key="9">
    <source>
        <dbReference type="RuleBase" id="RU000461"/>
    </source>
</evidence>
<dbReference type="Proteomes" id="UP000053477">
    <property type="component" value="Unassembled WGS sequence"/>
</dbReference>
<evidence type="ECO:0000256" key="7">
    <source>
        <dbReference type="ARBA" id="ARBA00023033"/>
    </source>
</evidence>
<dbReference type="InterPro" id="IPR047146">
    <property type="entry name" value="Cyt_P450_E_CYP52_fungi"/>
</dbReference>
<dbReference type="PANTHER" id="PTHR24287">
    <property type="entry name" value="P450, PUTATIVE (EUROFUNG)-RELATED"/>
    <property type="match status" value="1"/>
</dbReference>
<dbReference type="InParanoid" id="A0A0H2RVK7"/>
<keyword evidence="7 9" id="KW-0503">Monooxygenase</keyword>
<evidence type="ECO:0000256" key="3">
    <source>
        <dbReference type="ARBA" id="ARBA00022617"/>
    </source>
</evidence>
<accession>A0A0H2RVK7</accession>
<evidence type="ECO:0000256" key="1">
    <source>
        <dbReference type="ARBA" id="ARBA00001971"/>
    </source>
</evidence>
<comment type="similarity">
    <text evidence="2 9">Belongs to the cytochrome P450 family.</text>
</comment>
<dbReference type="InterPro" id="IPR002401">
    <property type="entry name" value="Cyt_P450_E_grp-I"/>
</dbReference>
<dbReference type="PRINTS" id="PR00463">
    <property type="entry name" value="EP450I"/>
</dbReference>
<dbReference type="PRINTS" id="PR00385">
    <property type="entry name" value="P450"/>
</dbReference>
<gene>
    <name evidence="10" type="ORF">SCHPADRAFT_902162</name>
</gene>
<dbReference type="GO" id="GO:0016705">
    <property type="term" value="F:oxidoreductase activity, acting on paired donors, with incorporation or reduction of molecular oxygen"/>
    <property type="evidence" value="ECO:0007669"/>
    <property type="project" value="InterPro"/>
</dbReference>
<comment type="cofactor">
    <cofactor evidence="1 8">
        <name>heme</name>
        <dbReference type="ChEBI" id="CHEBI:30413"/>
    </cofactor>
</comment>
<dbReference type="GO" id="GO:0005506">
    <property type="term" value="F:iron ion binding"/>
    <property type="evidence" value="ECO:0007669"/>
    <property type="project" value="InterPro"/>
</dbReference>
<name>A0A0H2RVK7_9AGAM</name>
<dbReference type="SUPFAM" id="SSF48264">
    <property type="entry name" value="Cytochrome P450"/>
    <property type="match status" value="1"/>
</dbReference>
<evidence type="ECO:0000313" key="11">
    <source>
        <dbReference type="Proteomes" id="UP000053477"/>
    </source>
</evidence>
<reference evidence="10 11" key="1">
    <citation type="submission" date="2015-04" db="EMBL/GenBank/DDBJ databases">
        <title>Complete genome sequence of Schizopora paradoxa KUC8140, a cosmopolitan wood degrader in East Asia.</title>
        <authorList>
            <consortium name="DOE Joint Genome Institute"/>
            <person name="Min B."/>
            <person name="Park H."/>
            <person name="Jang Y."/>
            <person name="Kim J.-J."/>
            <person name="Kim K.H."/>
            <person name="Pangilinan J."/>
            <person name="Lipzen A."/>
            <person name="Riley R."/>
            <person name="Grigoriev I.V."/>
            <person name="Spatafora J.W."/>
            <person name="Choi I.-G."/>
        </authorList>
    </citation>
    <scope>NUCLEOTIDE SEQUENCE [LARGE SCALE GENOMIC DNA]</scope>
    <source>
        <strain evidence="10 11">KUC8140</strain>
    </source>
</reference>
<keyword evidence="6 8" id="KW-0408">Iron</keyword>
<keyword evidence="3 8" id="KW-0349">Heme</keyword>
<dbReference type="PANTHER" id="PTHR24287:SF1">
    <property type="entry name" value="P450, PUTATIVE (EUROFUNG)-RELATED"/>
    <property type="match status" value="1"/>
</dbReference>
<proteinExistence type="inferred from homology"/>
<keyword evidence="4 8" id="KW-0479">Metal-binding</keyword>
<organism evidence="10 11">
    <name type="scientific">Schizopora paradoxa</name>
    <dbReference type="NCBI Taxonomy" id="27342"/>
    <lineage>
        <taxon>Eukaryota</taxon>
        <taxon>Fungi</taxon>
        <taxon>Dikarya</taxon>
        <taxon>Basidiomycota</taxon>
        <taxon>Agaricomycotina</taxon>
        <taxon>Agaricomycetes</taxon>
        <taxon>Hymenochaetales</taxon>
        <taxon>Schizoporaceae</taxon>
        <taxon>Schizopora</taxon>
    </lineage>
</organism>
<dbReference type="GO" id="GO:0020037">
    <property type="term" value="F:heme binding"/>
    <property type="evidence" value="ECO:0007669"/>
    <property type="project" value="InterPro"/>
</dbReference>
<dbReference type="EMBL" id="KQ085926">
    <property type="protein sequence ID" value="KLO15647.1"/>
    <property type="molecule type" value="Genomic_DNA"/>
</dbReference>
<feature type="binding site" description="axial binding residue" evidence="8">
    <location>
        <position position="397"/>
    </location>
    <ligand>
        <name>heme</name>
        <dbReference type="ChEBI" id="CHEBI:30413"/>
    </ligand>
    <ligandPart>
        <name>Fe</name>
        <dbReference type="ChEBI" id="CHEBI:18248"/>
    </ligandPart>
</feature>
<dbReference type="Pfam" id="PF00067">
    <property type="entry name" value="p450"/>
    <property type="match status" value="1"/>
</dbReference>
<protein>
    <submittedName>
        <fullName evidence="10">Cytochrome P450</fullName>
    </submittedName>
</protein>
<keyword evidence="5 9" id="KW-0560">Oxidoreductase</keyword>
<dbReference type="CDD" id="cd11063">
    <property type="entry name" value="CYP52"/>
    <property type="match status" value="1"/>
</dbReference>
<dbReference type="InterPro" id="IPR036396">
    <property type="entry name" value="Cyt_P450_sf"/>
</dbReference>
<evidence type="ECO:0000256" key="2">
    <source>
        <dbReference type="ARBA" id="ARBA00010617"/>
    </source>
</evidence>
<dbReference type="PROSITE" id="PS00086">
    <property type="entry name" value="CYTOCHROME_P450"/>
    <property type="match status" value="1"/>
</dbReference>
<evidence type="ECO:0000256" key="4">
    <source>
        <dbReference type="ARBA" id="ARBA00022723"/>
    </source>
</evidence>
<dbReference type="InterPro" id="IPR017972">
    <property type="entry name" value="Cyt_P450_CS"/>
</dbReference>
<dbReference type="STRING" id="27342.A0A0H2RVK7"/>
<evidence type="ECO:0000256" key="5">
    <source>
        <dbReference type="ARBA" id="ARBA00023002"/>
    </source>
</evidence>
<dbReference type="InterPro" id="IPR001128">
    <property type="entry name" value="Cyt_P450"/>
</dbReference>
<dbReference type="OrthoDB" id="1470350at2759"/>